<organism evidence="1">
    <name type="scientific">Pararge aegeria</name>
    <name type="common">speckled wood butterfly</name>
    <dbReference type="NCBI Taxonomy" id="116150"/>
    <lineage>
        <taxon>Eukaryota</taxon>
        <taxon>Metazoa</taxon>
        <taxon>Ecdysozoa</taxon>
        <taxon>Arthropoda</taxon>
        <taxon>Hexapoda</taxon>
        <taxon>Insecta</taxon>
        <taxon>Pterygota</taxon>
        <taxon>Neoptera</taxon>
        <taxon>Endopterygota</taxon>
        <taxon>Lepidoptera</taxon>
        <taxon>Glossata</taxon>
        <taxon>Ditrysia</taxon>
        <taxon>Papilionoidea</taxon>
        <taxon>Nymphalidae</taxon>
        <taxon>Satyrinae</taxon>
        <taxon>Satyrini</taxon>
        <taxon>Parargina</taxon>
        <taxon>Pararge</taxon>
    </lineage>
</organism>
<accession>S4P7J4</accession>
<reference evidence="1" key="2">
    <citation type="submission" date="2013-05" db="EMBL/GenBank/DDBJ databases">
        <authorList>
            <person name="Carter J.-M."/>
            <person name="Baker S.C."/>
            <person name="Pink R."/>
            <person name="Carter D.R.F."/>
            <person name="Collins A."/>
            <person name="Tomlin J."/>
            <person name="Gibbs M."/>
            <person name="Breuker C.J."/>
        </authorList>
    </citation>
    <scope>NUCLEOTIDE SEQUENCE</scope>
    <source>
        <tissue evidence="1">Ovary</tissue>
    </source>
</reference>
<proteinExistence type="predicted"/>
<dbReference type="EMBL" id="GAIX01009890">
    <property type="protein sequence ID" value="JAA82670.1"/>
    <property type="molecule type" value="Transcribed_RNA"/>
</dbReference>
<evidence type="ECO:0000313" key="1">
    <source>
        <dbReference type="EMBL" id="JAA82670.1"/>
    </source>
</evidence>
<reference evidence="1" key="1">
    <citation type="journal article" date="2013" name="BMC Genomics">
        <title>Unscrambling butterfly oogenesis.</title>
        <authorList>
            <person name="Carter J.M."/>
            <person name="Baker S.C."/>
            <person name="Pink R."/>
            <person name="Carter D.R."/>
            <person name="Collins A."/>
            <person name="Tomlin J."/>
            <person name="Gibbs M."/>
            <person name="Breuker C.J."/>
        </authorList>
    </citation>
    <scope>NUCLEOTIDE SEQUENCE</scope>
    <source>
        <tissue evidence="1">Ovary</tissue>
    </source>
</reference>
<name>S4P7J4_9NEOP</name>
<dbReference type="AlphaFoldDB" id="S4P7J4"/>
<sequence length="67" mass="7917">PNIQNEISDTISHKFLFQGPFKRKYYSKNSAITRIACIYNKLLTDVDLFRPSKITFKRHLVKSRDIT</sequence>
<protein>
    <submittedName>
        <fullName evidence="1">Uncharacterized protein</fullName>
    </submittedName>
</protein>
<feature type="non-terminal residue" evidence="1">
    <location>
        <position position="1"/>
    </location>
</feature>
<feature type="non-terminal residue" evidence="1">
    <location>
        <position position="67"/>
    </location>
</feature>